<keyword evidence="4" id="KW-0456">Lyase</keyword>
<keyword evidence="4" id="KW-0067">ATP-binding</keyword>
<evidence type="ECO:0000256" key="3">
    <source>
        <dbReference type="ARBA" id="ARBA00022842"/>
    </source>
</evidence>
<keyword evidence="3" id="KW-0460">Magnesium</keyword>
<dbReference type="SUPFAM" id="SSF51621">
    <property type="entry name" value="Phosphoenolpyruvate/pyruvate domain"/>
    <property type="match status" value="1"/>
</dbReference>
<sequence length="320" mass="36049">MTISPYRLGASLYMPAVRTDIIDVVLKNKIPGLSSLIICFEDALAEQDIAAGLSNLHTVLAVLRQHRHANHSHANCEHNHANRDHDRPLVFIRPRHQAMARLLVDEFDLSTVNGFVLPKFTQATLDEWTDILEPTQLLWMPTLETAEVFDALAMRELVNVLDTHPCRSRMLAIRVGGNDLLNVLSLRRQRHKTLYDGPLGYVMKMLVSTFGSRQFALTAPVCELIERNDILTEELKADIEHGFVGKTAIHPNQIDIINQALAVEATEYEDALRIVNSGAAVFKHNGAMCEPATHTRWAENILTRAQYYGHQKRWLTSIPG</sequence>
<protein>
    <submittedName>
        <fullName evidence="4">HpcH/HpaI aldolase/citrate lyase family protein</fullName>
    </submittedName>
</protein>
<dbReference type="GO" id="GO:0005524">
    <property type="term" value="F:ATP binding"/>
    <property type="evidence" value="ECO:0007669"/>
    <property type="project" value="UniProtKB-KW"/>
</dbReference>
<evidence type="ECO:0000313" key="4">
    <source>
        <dbReference type="EMBL" id="MFD1009391.1"/>
    </source>
</evidence>
<reference evidence="5" key="1">
    <citation type="journal article" date="2019" name="Int. J. Syst. Evol. Microbiol.">
        <title>The Global Catalogue of Microorganisms (GCM) 10K type strain sequencing project: providing services to taxonomists for standard genome sequencing and annotation.</title>
        <authorList>
            <consortium name="The Broad Institute Genomics Platform"/>
            <consortium name="The Broad Institute Genome Sequencing Center for Infectious Disease"/>
            <person name="Wu L."/>
            <person name="Ma J."/>
        </authorList>
    </citation>
    <scope>NUCLEOTIDE SEQUENCE [LARGE SCALE GENOMIC DNA]</scope>
    <source>
        <strain evidence="5">CCUG 60525</strain>
    </source>
</reference>
<comment type="caution">
    <text evidence="4">The sequence shown here is derived from an EMBL/GenBank/DDBJ whole genome shotgun (WGS) entry which is preliminary data.</text>
</comment>
<dbReference type="PANTHER" id="PTHR32308:SF10">
    <property type="entry name" value="CITRATE LYASE SUBUNIT BETA"/>
    <property type="match status" value="1"/>
</dbReference>
<dbReference type="GO" id="GO:0016829">
    <property type="term" value="F:lyase activity"/>
    <property type="evidence" value="ECO:0007669"/>
    <property type="project" value="UniProtKB-KW"/>
</dbReference>
<gene>
    <name evidence="4" type="ORF">ACFQ1C_14680</name>
</gene>
<dbReference type="InterPro" id="IPR015813">
    <property type="entry name" value="Pyrv/PenolPyrv_kinase-like_dom"/>
</dbReference>
<keyword evidence="4" id="KW-0547">Nucleotide-binding</keyword>
<dbReference type="PIRSF" id="PIRSF015582">
    <property type="entry name" value="Cit_lyase_B"/>
    <property type="match status" value="1"/>
</dbReference>
<dbReference type="Pfam" id="PF15617">
    <property type="entry name" value="C-C_Bond_Lyase"/>
    <property type="match status" value="1"/>
</dbReference>
<proteinExistence type="predicted"/>
<dbReference type="InterPro" id="IPR040442">
    <property type="entry name" value="Pyrv_kinase-like_dom_sf"/>
</dbReference>
<dbReference type="Gene3D" id="3.20.20.60">
    <property type="entry name" value="Phosphoenolpyruvate-binding domains"/>
    <property type="match status" value="1"/>
</dbReference>
<comment type="cofactor">
    <cofactor evidence="1">
        <name>Mg(2+)</name>
        <dbReference type="ChEBI" id="CHEBI:18420"/>
    </cofactor>
</comment>
<name>A0ABW3KMF7_9GAMM</name>
<dbReference type="PANTHER" id="PTHR32308">
    <property type="entry name" value="LYASE BETA SUBUNIT, PUTATIVE (AFU_ORTHOLOGUE AFUA_4G13030)-RELATED"/>
    <property type="match status" value="1"/>
</dbReference>
<keyword evidence="2" id="KW-0479">Metal-binding</keyword>
<dbReference type="EMBL" id="JBHTJS010000059">
    <property type="protein sequence ID" value="MFD1009391.1"/>
    <property type="molecule type" value="Genomic_DNA"/>
</dbReference>
<organism evidence="4 5">
    <name type="scientific">Oceanisphaera ostreae</name>
    <dbReference type="NCBI Taxonomy" id="914151"/>
    <lineage>
        <taxon>Bacteria</taxon>
        <taxon>Pseudomonadati</taxon>
        <taxon>Pseudomonadota</taxon>
        <taxon>Gammaproteobacteria</taxon>
        <taxon>Aeromonadales</taxon>
        <taxon>Aeromonadaceae</taxon>
        <taxon>Oceanisphaera</taxon>
    </lineage>
</organism>
<dbReference type="Proteomes" id="UP001597048">
    <property type="component" value="Unassembled WGS sequence"/>
</dbReference>
<keyword evidence="5" id="KW-1185">Reference proteome</keyword>
<evidence type="ECO:0000313" key="5">
    <source>
        <dbReference type="Proteomes" id="UP001597048"/>
    </source>
</evidence>
<dbReference type="InterPro" id="IPR011206">
    <property type="entry name" value="Citrate_lyase_beta/mcl1/mcl2"/>
</dbReference>
<accession>A0ABW3KMF7</accession>
<dbReference type="RefSeq" id="WP_379559423.1">
    <property type="nucleotide sequence ID" value="NZ_JBHTJS010000059.1"/>
</dbReference>
<evidence type="ECO:0000256" key="2">
    <source>
        <dbReference type="ARBA" id="ARBA00022723"/>
    </source>
</evidence>
<evidence type="ECO:0000256" key="1">
    <source>
        <dbReference type="ARBA" id="ARBA00001946"/>
    </source>
</evidence>
<dbReference type="InterPro" id="IPR039480">
    <property type="entry name" value="C-C_Bond_Lyase-like"/>
</dbReference>